<feature type="compositionally biased region" description="Basic and acidic residues" evidence="17">
    <location>
        <begin position="940"/>
        <end position="963"/>
    </location>
</feature>
<dbReference type="SUPFAM" id="SSF55120">
    <property type="entry name" value="Pseudouridine synthase"/>
    <property type="match status" value="1"/>
</dbReference>
<dbReference type="InterPro" id="IPR021718">
    <property type="entry name" value="CPSF73-100_C"/>
</dbReference>
<gene>
    <name evidence="19" type="ORF">AOCH_003043</name>
</gene>
<dbReference type="OrthoDB" id="10249535at2759"/>
<dbReference type="InterPro" id="IPR020103">
    <property type="entry name" value="PsdUridine_synth_cat_dom_sf"/>
</dbReference>
<evidence type="ECO:0000256" key="4">
    <source>
        <dbReference type="ARBA" id="ARBA00018311"/>
    </source>
</evidence>
<dbReference type="SMART" id="SM00849">
    <property type="entry name" value="Lactamase_B"/>
    <property type="match status" value="1"/>
</dbReference>
<dbReference type="VEuPathDB" id="FungiDB:P175DRAFT_0453757"/>
<evidence type="ECO:0000313" key="20">
    <source>
        <dbReference type="Proteomes" id="UP000034947"/>
    </source>
</evidence>
<keyword evidence="10" id="KW-0862">Zinc</keyword>
<dbReference type="PANTHER" id="PTHR11203">
    <property type="entry name" value="CLEAVAGE AND POLYADENYLATION SPECIFICITY FACTOR FAMILY MEMBER"/>
    <property type="match status" value="1"/>
</dbReference>
<dbReference type="Pfam" id="PF01142">
    <property type="entry name" value="TruD"/>
    <property type="match status" value="1"/>
</dbReference>
<evidence type="ECO:0000256" key="14">
    <source>
        <dbReference type="ARBA" id="ARBA00032592"/>
    </source>
</evidence>
<feature type="region of interest" description="Disordered" evidence="17">
    <location>
        <begin position="744"/>
        <end position="772"/>
    </location>
</feature>
<dbReference type="GO" id="GO:0001522">
    <property type="term" value="P:pseudouridine synthesis"/>
    <property type="evidence" value="ECO:0007669"/>
    <property type="project" value="InterPro"/>
</dbReference>
<evidence type="ECO:0000256" key="8">
    <source>
        <dbReference type="ARBA" id="ARBA00022759"/>
    </source>
</evidence>
<evidence type="ECO:0000256" key="10">
    <source>
        <dbReference type="ARBA" id="ARBA00022833"/>
    </source>
</evidence>
<dbReference type="CDD" id="cd02576">
    <property type="entry name" value="PseudoU_synth_ScPUS7"/>
    <property type="match status" value="1"/>
</dbReference>
<feature type="compositionally biased region" description="Basic and acidic residues" evidence="17">
    <location>
        <begin position="615"/>
        <end position="625"/>
    </location>
</feature>
<dbReference type="GO" id="GO:0004521">
    <property type="term" value="F:RNA endonuclease activity"/>
    <property type="evidence" value="ECO:0007669"/>
    <property type="project" value="TreeGrafter"/>
</dbReference>
<comment type="subcellular location">
    <subcellularLocation>
        <location evidence="1">Nucleus</location>
    </subcellularLocation>
</comment>
<dbReference type="GO" id="GO:0003723">
    <property type="term" value="F:RNA binding"/>
    <property type="evidence" value="ECO:0007669"/>
    <property type="project" value="InterPro"/>
</dbReference>
<keyword evidence="12" id="KW-0539">Nucleus</keyword>
<feature type="region of interest" description="Disordered" evidence="17">
    <location>
        <begin position="599"/>
        <end position="630"/>
    </location>
</feature>
<comment type="similarity">
    <text evidence="3">Belongs to the metallo-beta-lactamase superfamily. RNA-metabolizing metallo-beta-lactamase-like family. CPSF2/YSH1 subfamily.</text>
</comment>
<dbReference type="VEuPathDB" id="FungiDB:P175DRAFT_0555468"/>
<feature type="region of interest" description="Disordered" evidence="17">
    <location>
        <begin position="1380"/>
        <end position="1399"/>
    </location>
</feature>
<evidence type="ECO:0000256" key="16">
    <source>
        <dbReference type="ARBA" id="ARBA00075008"/>
    </source>
</evidence>
<comment type="similarity">
    <text evidence="2">Belongs to the pseudouridine synthase TruD family.</text>
</comment>
<evidence type="ECO:0000256" key="2">
    <source>
        <dbReference type="ARBA" id="ARBA00007953"/>
    </source>
</evidence>
<keyword evidence="9" id="KW-0378">Hydrolase</keyword>
<dbReference type="InterPro" id="IPR011760">
    <property type="entry name" value="PsdUridine_synth_TruD_insert"/>
</dbReference>
<dbReference type="Proteomes" id="UP000034947">
    <property type="component" value="Unassembled WGS sequence"/>
</dbReference>
<evidence type="ECO:0000256" key="5">
    <source>
        <dbReference type="ARBA" id="ARBA00022664"/>
    </source>
</evidence>
<evidence type="ECO:0000256" key="12">
    <source>
        <dbReference type="ARBA" id="ARBA00023242"/>
    </source>
</evidence>
<dbReference type="InterPro" id="IPR001656">
    <property type="entry name" value="PsdUridine_synth_TruD"/>
</dbReference>
<keyword evidence="6" id="KW-0540">Nuclease</keyword>
<evidence type="ECO:0000256" key="3">
    <source>
        <dbReference type="ARBA" id="ARBA00010624"/>
    </source>
</evidence>
<dbReference type="CDD" id="cd16292">
    <property type="entry name" value="CPSF3-like_MBL-fold"/>
    <property type="match status" value="1"/>
</dbReference>
<dbReference type="Gene3D" id="3.60.15.10">
    <property type="entry name" value="Ribonuclease Z/Hydroxyacylglutathione hydrolase-like"/>
    <property type="match status" value="1"/>
</dbReference>
<dbReference type="Gene3D" id="3.40.50.10890">
    <property type="match status" value="1"/>
</dbReference>
<keyword evidence="8" id="KW-0255">Endonuclease</keyword>
<evidence type="ECO:0000256" key="13">
    <source>
        <dbReference type="ARBA" id="ARBA00024826"/>
    </source>
</evidence>
<evidence type="ECO:0000256" key="17">
    <source>
        <dbReference type="SAM" id="MobiDB-lite"/>
    </source>
</evidence>
<keyword evidence="7" id="KW-0479">Metal-binding</keyword>
<dbReference type="FunFam" id="3.60.15.10:FF:000001">
    <property type="entry name" value="Cleavage and polyadenylation specificity factor"/>
    <property type="match status" value="1"/>
</dbReference>
<sequence>MATKRKASALNAAVEELVDPSDELAFYCLGGGNEVGRSCHIIQYKGKTVMLDAGMHPAKEGFSALPFFDEFDLSTVDILLISHFHVDHSSALPYVLSKTNFKGRVFMTHATKAIYKWLIQDNVRVNNTASSSDQRTTLYTEHDHLSTLPLIETIDFNTTHTINSIRITPFPAGHVLGAAMFLVSIAGLNILFTGDYSREEDRHLIPAEVPRGIKIDVLITESTFGISSNPPRLEREAALMKSITGVLNRGGRVLMPVFALGRAQELLLILDEYWETHPELQKVPIYYIGNTARRCMVVYQTYIGAMNDNIKRLFRQRMAEAEASGDKSVSVGPWDFRFVRSLRSLERFDDVGGCVMLASPGMLQTGTSRELLERWAPNERNGVVMTGYSVEGTMAKQLLNEPDQIPAVMSRTTTGIGRSRMGANDEEQKIMIPRRCTVDEISFAAHVDGVENRTFIEEVAAPVVILVHGEKHQMMRLKSKLLSLNVDKTVKVKVYTPANCEEVRIPFKKDKIAKVVGRLAQMEAPLDEDDGSLMAGVLVQNGFDLSLMAPDDLREYAGLATTTITCKQHITLSSASMDLIKWALEGTFGAIEEIGNSQESKVKKELSEDTSSEPNGDKQQLKDEHADEEIPMEESQAYLIMGCVIIRYHPRTREVELQWEGNMMNDGVADAVMAVLLTVESSPASVKQSAKLKHCHHHHDGGLELANPHSQQDAEERFARLLMMLEAQFGSDIAPIERPRLLPKSLTNGSAKSETDTLEQTPSKDGKDAQDEAATAKLEAAELARLQAQGIPVPGIEIKVDKHIARIWLEDLEVECANAVLRDRVRVVVERAVETVAGMWSTGDSVLFLLSVAMDIADLIESPRKRLKTEDVTSTEEAVLPASVGALPPQAEADEQILRELEVGITEFVSAGNEGYTDFLVNEILPSGKVLHLESPASSDKGKSEKPAEKPIEKSVEEKKEPEPVPQPETSTEKKTPAAATEIQVSEEDKTTLESFFGPQSTPKIISLYQRAHANPKARPSELPKLSTVVVNDRDERIKIHQAVRRIFNSQLESSTESDGTMVISAATNRHKRNPPSGRGNGRERVRVDWDELGGPYLHFTVYKENKDTMEVITFIARQLKMNPKSFQFAGTKDRRGVTVQRACALRLHADRLAKLNQSLRNAVVGDFEYRPYGLELGDLSGNEFVITLRECDIPGIDLQDRQTAETRGTELVSSALKNLYQRGYFNYYGLQRFGSFATRTDTIGVKILQDDFKGACDAILDYSPHILAAAQEGDASTLQISSDDKARAEAIHNFQTTGRVGEVLEKMPRKFSAETNIIRHLGRTKNDYLGALQTIPRNLRLMYVHAYQSLVWNLAAGERWRLYGDRVVEGDLVLIHEHRDKDGSEANNNSNGPAPVAPGAVDADGEVIVVPAEGDSAYTAEDTFTRARALTAEEASSGKYTIFDIVLPLPGFDVLYPANKMTEFYKNFMGSPRGGGLDPFNMRRKWKDASLSGSYRKLLSRMGPDYSVSVKVYSRDDEQFVQTDLEALRSKTSNEEQQQEQQVGSEEGGDKLAVILKFQLGSSQYATMALRELMRGKVKAYKPDFGGGR</sequence>
<dbReference type="EMBL" id="JYKN01002288">
    <property type="protein sequence ID" value="KKK16981.1"/>
    <property type="molecule type" value="Genomic_DNA"/>
</dbReference>
<organism evidence="19 20">
    <name type="scientific">Aspergillus ochraceoroseus</name>
    <dbReference type="NCBI Taxonomy" id="138278"/>
    <lineage>
        <taxon>Eukaryota</taxon>
        <taxon>Fungi</taxon>
        <taxon>Dikarya</taxon>
        <taxon>Ascomycota</taxon>
        <taxon>Pezizomycotina</taxon>
        <taxon>Eurotiomycetes</taxon>
        <taxon>Eurotiomycetidae</taxon>
        <taxon>Eurotiales</taxon>
        <taxon>Aspergillaceae</taxon>
        <taxon>Aspergillus</taxon>
        <taxon>Aspergillus subgen. Nidulantes</taxon>
    </lineage>
</organism>
<dbReference type="Pfam" id="PF00753">
    <property type="entry name" value="Lactamase_B"/>
    <property type="match status" value="1"/>
</dbReference>
<evidence type="ECO:0000259" key="18">
    <source>
        <dbReference type="PROSITE" id="PS50984"/>
    </source>
</evidence>
<evidence type="ECO:0000256" key="1">
    <source>
        <dbReference type="ARBA" id="ARBA00004123"/>
    </source>
</evidence>
<dbReference type="PROSITE" id="PS50984">
    <property type="entry name" value="TRUD"/>
    <property type="match status" value="1"/>
</dbReference>
<dbReference type="GO" id="GO:0046872">
    <property type="term" value="F:metal ion binding"/>
    <property type="evidence" value="ECO:0007669"/>
    <property type="project" value="UniProtKB-KW"/>
</dbReference>
<feature type="compositionally biased region" description="Low complexity" evidence="17">
    <location>
        <begin position="1387"/>
        <end position="1399"/>
    </location>
</feature>
<evidence type="ECO:0000256" key="15">
    <source>
        <dbReference type="ARBA" id="ARBA00069466"/>
    </source>
</evidence>
<keyword evidence="20" id="KW-1185">Reference proteome</keyword>
<evidence type="ECO:0000256" key="9">
    <source>
        <dbReference type="ARBA" id="ARBA00022801"/>
    </source>
</evidence>
<dbReference type="FunFam" id="3.30.2350.20:FF:000009">
    <property type="entry name" value="Pseudouridine synthase TruD/Pus7, putative"/>
    <property type="match status" value="1"/>
</dbReference>
<comment type="caution">
    <text evidence="19">The sequence shown here is derived from an EMBL/GenBank/DDBJ whole genome shotgun (WGS) entry which is preliminary data.</text>
</comment>
<dbReference type="InterPro" id="IPR042214">
    <property type="entry name" value="TruD_catalytic"/>
</dbReference>
<dbReference type="GO" id="GO:0009982">
    <property type="term" value="F:pseudouridine synthase activity"/>
    <property type="evidence" value="ECO:0007669"/>
    <property type="project" value="InterPro"/>
</dbReference>
<feature type="region of interest" description="Disordered" evidence="17">
    <location>
        <begin position="933"/>
        <end position="998"/>
    </location>
</feature>
<evidence type="ECO:0000256" key="7">
    <source>
        <dbReference type="ARBA" id="ARBA00022723"/>
    </source>
</evidence>
<dbReference type="InterPro" id="IPR022712">
    <property type="entry name" value="Beta_Casp"/>
</dbReference>
<dbReference type="GO" id="GO:0005847">
    <property type="term" value="C:mRNA cleavage and polyadenylation specificity factor complex"/>
    <property type="evidence" value="ECO:0007669"/>
    <property type="project" value="TreeGrafter"/>
</dbReference>
<evidence type="ECO:0000256" key="6">
    <source>
        <dbReference type="ARBA" id="ARBA00022722"/>
    </source>
</evidence>
<dbReference type="GO" id="GO:0006397">
    <property type="term" value="P:mRNA processing"/>
    <property type="evidence" value="ECO:0007669"/>
    <property type="project" value="UniProtKB-KW"/>
</dbReference>
<dbReference type="SMART" id="SM01027">
    <property type="entry name" value="Beta-Casp"/>
    <property type="match status" value="1"/>
</dbReference>
<dbReference type="SMART" id="SM01098">
    <property type="entry name" value="CPSF73-100_C"/>
    <property type="match status" value="1"/>
</dbReference>
<dbReference type="Pfam" id="PF11718">
    <property type="entry name" value="CPSF73-100_C"/>
    <property type="match status" value="1"/>
</dbReference>
<dbReference type="InterPro" id="IPR001279">
    <property type="entry name" value="Metallo-B-lactamas"/>
</dbReference>
<dbReference type="InterPro" id="IPR036866">
    <property type="entry name" value="RibonucZ/Hydroxyglut_hydro"/>
</dbReference>
<dbReference type="Pfam" id="PF07521">
    <property type="entry name" value="RMMBL"/>
    <property type="match status" value="1"/>
</dbReference>
<feature type="compositionally biased region" description="Polar residues" evidence="17">
    <location>
        <begin position="745"/>
        <end position="761"/>
    </location>
</feature>
<comment type="function">
    <text evidence="13">Component of the cleavage factor I (CF I) involved in pre-mRNA 3'-end processing.</text>
</comment>
<feature type="domain" description="TRUD" evidence="18">
    <location>
        <begin position="1224"/>
        <end position="1502"/>
    </location>
</feature>
<reference evidence="19 20" key="1">
    <citation type="submission" date="2015-02" db="EMBL/GenBank/DDBJ databases">
        <title>Draft Genome Sequences of Two Closely-Related Aflatoxigenic Aspergillus Species Obtained from the Cote d'Ivoire.</title>
        <authorList>
            <person name="Moore G.G."/>
            <person name="Beltz S.B."/>
            <person name="Mack B.M."/>
        </authorList>
    </citation>
    <scope>NUCLEOTIDE SEQUENCE [LARGE SCALE GENOMIC DNA]</scope>
    <source>
        <strain evidence="19 20">SRRC1432</strain>
    </source>
</reference>
<keyword evidence="5" id="KW-0507">mRNA processing</keyword>
<name>A0A0F8V1S3_9EURO</name>
<evidence type="ECO:0000256" key="11">
    <source>
        <dbReference type="ARBA" id="ARBA00023235"/>
    </source>
</evidence>
<protein>
    <recommendedName>
        <fullName evidence="4">Endoribonuclease YSH1</fullName>
    </recommendedName>
    <alternativeName>
        <fullName evidence="15">Endoribonuclease ysh1</fullName>
    </alternativeName>
    <alternativeName>
        <fullName evidence="14 16">mRNA 3'-end-processing protein YSH1</fullName>
    </alternativeName>
</protein>
<dbReference type="Pfam" id="PF10996">
    <property type="entry name" value="Beta-Casp"/>
    <property type="match status" value="1"/>
</dbReference>
<dbReference type="SUPFAM" id="SSF56281">
    <property type="entry name" value="Metallo-hydrolase/oxidoreductase"/>
    <property type="match status" value="1"/>
</dbReference>
<dbReference type="Gene3D" id="3.30.2350.20">
    <property type="entry name" value="TruD, catalytic domain"/>
    <property type="match status" value="2"/>
</dbReference>
<evidence type="ECO:0000313" key="19">
    <source>
        <dbReference type="EMBL" id="KKK16981.1"/>
    </source>
</evidence>
<dbReference type="GO" id="GO:0004534">
    <property type="term" value="F:5'-3' RNA exonuclease activity"/>
    <property type="evidence" value="ECO:0007669"/>
    <property type="project" value="TreeGrafter"/>
</dbReference>
<proteinExistence type="inferred from homology"/>
<accession>A0A0F8V1S3</accession>
<dbReference type="NCBIfam" id="TIGR00094">
    <property type="entry name" value="tRNA_TruD_broad"/>
    <property type="match status" value="1"/>
</dbReference>
<keyword evidence="11" id="KW-0413">Isomerase</keyword>
<dbReference type="InterPro" id="IPR050698">
    <property type="entry name" value="MBL"/>
</dbReference>
<dbReference type="PANTHER" id="PTHR11203:SF11">
    <property type="entry name" value="CLEAVAGE AND POLYADENYLATION SPECIFICITY FACTOR SUBUNIT 3"/>
    <property type="match status" value="1"/>
</dbReference>
<dbReference type="InterPro" id="IPR011108">
    <property type="entry name" value="RMMBL"/>
</dbReference>
<dbReference type="FunFam" id="3.40.50.10890:FF:000004">
    <property type="entry name" value="Cleavage and polyadenylation specifity factor"/>
    <property type="match status" value="1"/>
</dbReference>